<reference evidence="1 2" key="1">
    <citation type="journal article" date="2018" name="PLoS Genet.">
        <title>Repeat elements organise 3D genome structure and mediate transcription in the filamentous fungus Epichloe festucae.</title>
        <authorList>
            <person name="Winter D.J."/>
            <person name="Ganley A.R.D."/>
            <person name="Young C.A."/>
            <person name="Liachko I."/>
            <person name="Schardl C.L."/>
            <person name="Dupont P.Y."/>
            <person name="Berry D."/>
            <person name="Ram A."/>
            <person name="Scott B."/>
            <person name="Cox M.P."/>
        </authorList>
    </citation>
    <scope>NUCLEOTIDE SEQUENCE [LARGE SCALE GENOMIC DNA]</scope>
    <source>
        <strain evidence="1 2">Fl1</strain>
    </source>
</reference>
<evidence type="ECO:0000313" key="2">
    <source>
        <dbReference type="Proteomes" id="UP000594364"/>
    </source>
</evidence>
<name>A0A7S9PT30_EPIFF</name>
<evidence type="ECO:0000313" key="1">
    <source>
        <dbReference type="EMBL" id="QPG95208.1"/>
    </source>
</evidence>
<accession>A0A7S9PT30</accession>
<organism evidence="1 2">
    <name type="scientific">Epichloe festucae (strain Fl1)</name>
    <dbReference type="NCBI Taxonomy" id="877507"/>
    <lineage>
        <taxon>Eukaryota</taxon>
        <taxon>Fungi</taxon>
        <taxon>Dikarya</taxon>
        <taxon>Ascomycota</taxon>
        <taxon>Pezizomycotina</taxon>
        <taxon>Sordariomycetes</taxon>
        <taxon>Hypocreomycetidae</taxon>
        <taxon>Hypocreales</taxon>
        <taxon>Clavicipitaceae</taxon>
        <taxon>Epichloe</taxon>
    </lineage>
</organism>
<proteinExistence type="predicted"/>
<dbReference type="InterPro" id="IPR029058">
    <property type="entry name" value="AB_hydrolase_fold"/>
</dbReference>
<dbReference type="Proteomes" id="UP000594364">
    <property type="component" value="Chromosome 1"/>
</dbReference>
<dbReference type="OrthoDB" id="9978720at2759"/>
<sequence length="420" mass="45122">MDFASFPAGSSGANFIDLTGSYDGGVSFPSQEYVPGSSQAAGTFVVHSLLNPASVLQDPVVCLVHGDYHTSKIWHDKPDGGKGWASFFLSKGFQVMVIDMPGNINCQMSPEAVASAGLPLQKVDDGIVQHELVAPEMSPVTGWKTSALHLQWPGHLGDVAFYNYKAMTSHMHMSREDRQFLGQNALVTLLGMYDRPTILVGEGTGATMSWLAADMVPHLVQAVVAVEPYGPPGGCPKIRYGNGALLGNGRHVGSVVRAIPGKRPYGISDVPLTFDPPLPLSGDANGGIVAPLRLFPTLMDASNTIYLLQQQDDVVQIGDDGQLLPESTEPAEPRQLAQLKKVKGHLVVTAEASQHSQYDGATVAFLRQAGLEVHWMRLEEHHISGNGHLMFLEMNSDVIAEHILWWLAGTVDGVVLPPAQ</sequence>
<dbReference type="SUPFAM" id="SSF53474">
    <property type="entry name" value="alpha/beta-Hydrolases"/>
    <property type="match status" value="1"/>
</dbReference>
<dbReference type="Gene3D" id="3.40.50.1820">
    <property type="entry name" value="alpha/beta hydrolase"/>
    <property type="match status" value="1"/>
</dbReference>
<gene>
    <name evidence="1" type="ORF">C2857_007837</name>
</gene>
<protein>
    <submittedName>
        <fullName evidence="1">Uncharacterized protein</fullName>
    </submittedName>
</protein>
<dbReference type="EMBL" id="CP031385">
    <property type="protein sequence ID" value="QPG95208.1"/>
    <property type="molecule type" value="Genomic_DNA"/>
</dbReference>
<dbReference type="AlphaFoldDB" id="A0A7S9PT30"/>
<keyword evidence="2" id="KW-1185">Reference proteome</keyword>